<dbReference type="Gene3D" id="2.100.10.30">
    <property type="entry name" value="Jacalin-like lectin domain"/>
    <property type="match status" value="1"/>
</dbReference>
<reference evidence="1 2" key="1">
    <citation type="submission" date="2016-07" db="EMBL/GenBank/DDBJ databases">
        <title>Draft genome of the white-rot fungus Obba rivulosa 3A-2.</title>
        <authorList>
            <consortium name="DOE Joint Genome Institute"/>
            <person name="Miettinen O."/>
            <person name="Riley R."/>
            <person name="Acob R."/>
            <person name="Barry K."/>
            <person name="Cullen D."/>
            <person name="De Vries R."/>
            <person name="Hainaut M."/>
            <person name="Hatakka A."/>
            <person name="Henrissat B."/>
            <person name="Hilden K."/>
            <person name="Kuo R."/>
            <person name="Labutti K."/>
            <person name="Lipzen A."/>
            <person name="Makela M.R."/>
            <person name="Sandor L."/>
            <person name="Spatafora J.W."/>
            <person name="Grigoriev I.V."/>
            <person name="Hibbett D.S."/>
        </authorList>
    </citation>
    <scope>NUCLEOTIDE SEQUENCE [LARGE SCALE GENOMIC DNA]</scope>
    <source>
        <strain evidence="1 2">3A-2</strain>
    </source>
</reference>
<dbReference type="Proteomes" id="UP000250043">
    <property type="component" value="Unassembled WGS sequence"/>
</dbReference>
<name>A0A8E2AV34_9APHY</name>
<evidence type="ECO:0000313" key="2">
    <source>
        <dbReference type="Proteomes" id="UP000250043"/>
    </source>
</evidence>
<sequence>MSYPPYPSGPFAGQFVVGGGFGGSPFQTCQWVTYQSGLVVKQLDSHDSIVFAPGEKVTSLTLWGDGDGTCTSHIHITTSAGQTFDCGKDISGQTAYDASIGSGIFVCLDGRSGADVDTPGAFFLNGSVTSISISNLVYNPPLTGTSAGISQIILDEVVYSNPSSATQDVAWNFSDSVTLTTSTSFTQSSSTTYGVSVTVDVTAELFEIGASVGGGYTWETTGTQETNSSTSTEETFTWGLSGELSPGESLTATSFCQQGTGEANCTSTVKLALTDGMISSYSENGVFNNVVYTSAQVSITPSVD</sequence>
<dbReference type="OrthoDB" id="2792332at2759"/>
<dbReference type="InterPro" id="IPR036404">
    <property type="entry name" value="Jacalin-like_lectin_dom_sf"/>
</dbReference>
<dbReference type="Gene3D" id="2.170.15.10">
    <property type="entry name" value="Proaerolysin, chain A, domain 3"/>
    <property type="match status" value="1"/>
</dbReference>
<protein>
    <submittedName>
        <fullName evidence="1">Uncharacterized protein</fullName>
    </submittedName>
</protein>
<evidence type="ECO:0000313" key="1">
    <source>
        <dbReference type="EMBL" id="OCH85905.1"/>
    </source>
</evidence>
<keyword evidence="2" id="KW-1185">Reference proteome</keyword>
<dbReference type="SUPFAM" id="SSF51101">
    <property type="entry name" value="Mannose-binding lectins"/>
    <property type="match status" value="1"/>
</dbReference>
<dbReference type="EMBL" id="KV722556">
    <property type="protein sequence ID" value="OCH85905.1"/>
    <property type="molecule type" value="Genomic_DNA"/>
</dbReference>
<accession>A0A8E2AV34</accession>
<proteinExistence type="predicted"/>
<dbReference type="AlphaFoldDB" id="A0A8E2AV34"/>
<gene>
    <name evidence="1" type="ORF">OBBRIDRAFT_838593</name>
</gene>
<dbReference type="SUPFAM" id="SSF56973">
    <property type="entry name" value="Aerolisin/ETX pore-forming domain"/>
    <property type="match status" value="1"/>
</dbReference>
<organism evidence="1 2">
    <name type="scientific">Obba rivulosa</name>
    <dbReference type="NCBI Taxonomy" id="1052685"/>
    <lineage>
        <taxon>Eukaryota</taxon>
        <taxon>Fungi</taxon>
        <taxon>Dikarya</taxon>
        <taxon>Basidiomycota</taxon>
        <taxon>Agaricomycotina</taxon>
        <taxon>Agaricomycetes</taxon>
        <taxon>Polyporales</taxon>
        <taxon>Gelatoporiaceae</taxon>
        <taxon>Obba</taxon>
    </lineage>
</organism>